<dbReference type="Proteomes" id="UP000019132">
    <property type="component" value="Unassembled WGS sequence"/>
</dbReference>
<proteinExistence type="predicted"/>
<feature type="compositionally biased region" description="Acidic residues" evidence="1">
    <location>
        <begin position="348"/>
        <end position="395"/>
    </location>
</feature>
<evidence type="ECO:0000256" key="1">
    <source>
        <dbReference type="SAM" id="MobiDB-lite"/>
    </source>
</evidence>
<evidence type="ECO:0008006" key="4">
    <source>
        <dbReference type="Google" id="ProtNLM"/>
    </source>
</evidence>
<dbReference type="OMA" id="KNVCRMR"/>
<dbReference type="EMBL" id="GL376617">
    <property type="status" value="NOT_ANNOTATED_CDS"/>
    <property type="molecule type" value="Genomic_DNA"/>
</dbReference>
<protein>
    <recommendedName>
        <fullName evidence="4">Anaphase-promoting complex subunit 4 WD40 domain-containing protein</fullName>
    </recommendedName>
</protein>
<dbReference type="EnsemblProtists" id="PYU1_T007766">
    <property type="protein sequence ID" value="PYU1_T007766"/>
    <property type="gene ID" value="PYU1_G007750"/>
</dbReference>
<dbReference type="GO" id="GO:0005730">
    <property type="term" value="C:nucleolus"/>
    <property type="evidence" value="ECO:0007669"/>
    <property type="project" value="InterPro"/>
</dbReference>
<dbReference type="AlphaFoldDB" id="K3WS22"/>
<dbReference type="SUPFAM" id="SSF50978">
    <property type="entry name" value="WD40 repeat-like"/>
    <property type="match status" value="1"/>
</dbReference>
<dbReference type="InParanoid" id="K3WS22"/>
<dbReference type="eggNOG" id="KOG3881">
    <property type="taxonomic scope" value="Eukaryota"/>
</dbReference>
<sequence>MRVLVGDETGLLKSIELEKNEQHVVSSRKEPQARVHGIQSMCWYEDETQDTSSKENVVVARGNGIVENYSSAHGKSAATSSREANWQFTAPTGKTTGIGMIQKFGSVVRCTDAGDVFVKNMLSESAKPSTFSVGANIHRMRIEPKEQTHIAVGGNERDLNIWSLEKQECVFKAKNVTHDNLDMRVPVWVKDLRFLSQGSSNGHRVVVGTGYQHVRIYDTNTKRRPVQELKFGEYPINALCVSPDETRVYIADTAGNLDILDLRTLKHMGRCTGPVGAIRDIACHPTLPYIAAVGLDRFVHVFDVNTRKYQHNVYAKQRLNTVMFCDDGVKDIPKPVEEPAAKKRKTDDDEEFGGDDDDEEEEDEEAYEGLELSEEEEEEDDDDDDDDDDDEEGSD</sequence>
<reference evidence="2" key="3">
    <citation type="submission" date="2015-02" db="UniProtKB">
        <authorList>
            <consortium name="EnsemblProtists"/>
        </authorList>
    </citation>
    <scope>IDENTIFICATION</scope>
    <source>
        <strain evidence="2">DAOM BR144</strain>
    </source>
</reference>
<evidence type="ECO:0000313" key="3">
    <source>
        <dbReference type="Proteomes" id="UP000019132"/>
    </source>
</evidence>
<dbReference type="STRING" id="431595.K3WS22"/>
<feature type="region of interest" description="Disordered" evidence="1">
    <location>
        <begin position="331"/>
        <end position="395"/>
    </location>
</feature>
<dbReference type="VEuPathDB" id="FungiDB:PYU1_G007750"/>
<reference evidence="3" key="1">
    <citation type="journal article" date="2010" name="Genome Biol.">
        <title>Genome sequence of the necrotrophic plant pathogen Pythium ultimum reveals original pathogenicity mechanisms and effector repertoire.</title>
        <authorList>
            <person name="Levesque C.A."/>
            <person name="Brouwer H."/>
            <person name="Cano L."/>
            <person name="Hamilton J.P."/>
            <person name="Holt C."/>
            <person name="Huitema E."/>
            <person name="Raffaele S."/>
            <person name="Robideau G.P."/>
            <person name="Thines M."/>
            <person name="Win J."/>
            <person name="Zerillo M.M."/>
            <person name="Beakes G.W."/>
            <person name="Boore J.L."/>
            <person name="Busam D."/>
            <person name="Dumas B."/>
            <person name="Ferriera S."/>
            <person name="Fuerstenberg S.I."/>
            <person name="Gachon C.M."/>
            <person name="Gaulin E."/>
            <person name="Govers F."/>
            <person name="Grenville-Briggs L."/>
            <person name="Horner N."/>
            <person name="Hostetler J."/>
            <person name="Jiang R.H."/>
            <person name="Johnson J."/>
            <person name="Krajaejun T."/>
            <person name="Lin H."/>
            <person name="Meijer H.J."/>
            <person name="Moore B."/>
            <person name="Morris P."/>
            <person name="Phuntmart V."/>
            <person name="Puiu D."/>
            <person name="Shetty J."/>
            <person name="Stajich J.E."/>
            <person name="Tripathy S."/>
            <person name="Wawra S."/>
            <person name="van West P."/>
            <person name="Whitty B.R."/>
            <person name="Coutinho P.M."/>
            <person name="Henrissat B."/>
            <person name="Martin F."/>
            <person name="Thomas P.D."/>
            <person name="Tyler B.M."/>
            <person name="De Vries R.P."/>
            <person name="Kamoun S."/>
            <person name="Yandell M."/>
            <person name="Tisserat N."/>
            <person name="Buell C.R."/>
        </authorList>
    </citation>
    <scope>NUCLEOTIDE SEQUENCE</scope>
    <source>
        <strain evidence="3">DAOM:BR144</strain>
    </source>
</reference>
<dbReference type="SMART" id="SM00320">
    <property type="entry name" value="WD40"/>
    <property type="match status" value="4"/>
</dbReference>
<dbReference type="GO" id="GO:0030687">
    <property type="term" value="C:preribosome, large subunit precursor"/>
    <property type="evidence" value="ECO:0007669"/>
    <property type="project" value="TreeGrafter"/>
</dbReference>
<reference evidence="3" key="2">
    <citation type="submission" date="2010-04" db="EMBL/GenBank/DDBJ databases">
        <authorList>
            <person name="Buell R."/>
            <person name="Hamilton J."/>
            <person name="Hostetler J."/>
        </authorList>
    </citation>
    <scope>NUCLEOTIDE SEQUENCE [LARGE SCALE GENOMIC DNA]</scope>
    <source>
        <strain evidence="3">DAOM:BR144</strain>
    </source>
</reference>
<dbReference type="Gene3D" id="2.130.10.10">
    <property type="entry name" value="YVTN repeat-like/Quinoprotein amine dehydrogenase"/>
    <property type="match status" value="1"/>
</dbReference>
<dbReference type="InterPro" id="IPR001680">
    <property type="entry name" value="WD40_rpt"/>
</dbReference>
<dbReference type="PANTHER" id="PTHR16038">
    <property type="entry name" value="NOP SEVEN ASSOCIATED PROTEIN 1"/>
    <property type="match status" value="1"/>
</dbReference>
<evidence type="ECO:0000313" key="2">
    <source>
        <dbReference type="EnsemblProtists" id="PYU1_T007766"/>
    </source>
</evidence>
<feature type="compositionally biased region" description="Basic and acidic residues" evidence="1">
    <location>
        <begin position="331"/>
        <end position="347"/>
    </location>
</feature>
<dbReference type="GO" id="GO:0042273">
    <property type="term" value="P:ribosomal large subunit biogenesis"/>
    <property type="evidence" value="ECO:0007669"/>
    <property type="project" value="InterPro"/>
</dbReference>
<dbReference type="HOGENOM" id="CLU_033769_2_1_1"/>
<name>K3WS22_GLOUD</name>
<dbReference type="InterPro" id="IPR037379">
    <property type="entry name" value="WDR74/Nsa1"/>
</dbReference>
<dbReference type="InterPro" id="IPR015943">
    <property type="entry name" value="WD40/YVTN_repeat-like_dom_sf"/>
</dbReference>
<accession>K3WS22</accession>
<dbReference type="CDD" id="cd22857">
    <property type="entry name" value="WDR74"/>
    <property type="match status" value="1"/>
</dbReference>
<organism evidence="2 3">
    <name type="scientific">Globisporangium ultimum (strain ATCC 200006 / CBS 805.95 / DAOM BR144)</name>
    <name type="common">Pythium ultimum</name>
    <dbReference type="NCBI Taxonomy" id="431595"/>
    <lineage>
        <taxon>Eukaryota</taxon>
        <taxon>Sar</taxon>
        <taxon>Stramenopiles</taxon>
        <taxon>Oomycota</taxon>
        <taxon>Peronosporomycetes</taxon>
        <taxon>Pythiales</taxon>
        <taxon>Pythiaceae</taxon>
        <taxon>Globisporangium</taxon>
    </lineage>
</organism>
<dbReference type="InterPro" id="IPR036322">
    <property type="entry name" value="WD40_repeat_dom_sf"/>
</dbReference>
<keyword evidence="3" id="KW-1185">Reference proteome</keyword>
<dbReference type="PANTHER" id="PTHR16038:SF4">
    <property type="entry name" value="WD REPEAT-CONTAINING PROTEIN 74"/>
    <property type="match status" value="1"/>
</dbReference>